<gene>
    <name evidence="2" type="ORF">OS493_032481</name>
</gene>
<name>A0A9X0D2V7_9CNID</name>
<sequence>MDFKLAFLVLATFAVVMVTAESEPSENQWRLQDFLQLRPREKADCIKKCQSDCRGSDYNCCLWPGMKNKHARCRTIDGTYANPRYQCVHPHLQYANVNGETKLVNNDCNN</sequence>
<dbReference type="AlphaFoldDB" id="A0A9X0D2V7"/>
<keyword evidence="3" id="KW-1185">Reference proteome</keyword>
<protein>
    <submittedName>
        <fullName evidence="2">Uncharacterized protein</fullName>
    </submittedName>
</protein>
<evidence type="ECO:0000313" key="2">
    <source>
        <dbReference type="EMBL" id="KAJ7382844.1"/>
    </source>
</evidence>
<proteinExistence type="predicted"/>
<comment type="caution">
    <text evidence="2">The sequence shown here is derived from an EMBL/GenBank/DDBJ whole genome shotgun (WGS) entry which is preliminary data.</text>
</comment>
<dbReference type="EMBL" id="MU825913">
    <property type="protein sequence ID" value="KAJ7382844.1"/>
    <property type="molecule type" value="Genomic_DNA"/>
</dbReference>
<feature type="signal peptide" evidence="1">
    <location>
        <begin position="1"/>
        <end position="22"/>
    </location>
</feature>
<keyword evidence="1" id="KW-0732">Signal</keyword>
<accession>A0A9X0D2V7</accession>
<evidence type="ECO:0000256" key="1">
    <source>
        <dbReference type="SAM" id="SignalP"/>
    </source>
</evidence>
<dbReference type="Proteomes" id="UP001163046">
    <property type="component" value="Unassembled WGS sequence"/>
</dbReference>
<evidence type="ECO:0000313" key="3">
    <source>
        <dbReference type="Proteomes" id="UP001163046"/>
    </source>
</evidence>
<feature type="chain" id="PRO_5040803355" evidence="1">
    <location>
        <begin position="23"/>
        <end position="110"/>
    </location>
</feature>
<organism evidence="2 3">
    <name type="scientific">Desmophyllum pertusum</name>
    <dbReference type="NCBI Taxonomy" id="174260"/>
    <lineage>
        <taxon>Eukaryota</taxon>
        <taxon>Metazoa</taxon>
        <taxon>Cnidaria</taxon>
        <taxon>Anthozoa</taxon>
        <taxon>Hexacorallia</taxon>
        <taxon>Scleractinia</taxon>
        <taxon>Caryophylliina</taxon>
        <taxon>Caryophylliidae</taxon>
        <taxon>Desmophyllum</taxon>
    </lineage>
</organism>
<reference evidence="2" key="1">
    <citation type="submission" date="2023-01" db="EMBL/GenBank/DDBJ databases">
        <title>Genome assembly of the deep-sea coral Lophelia pertusa.</title>
        <authorList>
            <person name="Herrera S."/>
            <person name="Cordes E."/>
        </authorList>
    </citation>
    <scope>NUCLEOTIDE SEQUENCE</scope>
    <source>
        <strain evidence="2">USNM1676648</strain>
        <tissue evidence="2">Polyp</tissue>
    </source>
</reference>